<dbReference type="Gene3D" id="1.20.5.780">
    <property type="entry name" value="Single helix bin"/>
    <property type="match status" value="1"/>
</dbReference>
<evidence type="ECO:0000256" key="2">
    <source>
        <dbReference type="ARBA" id="ARBA00022649"/>
    </source>
</evidence>
<keyword evidence="3" id="KW-0805">Transcription regulation</keyword>
<name>A0ABX1ERW3_9PROT</name>
<dbReference type="InterPro" id="IPR014795">
    <property type="entry name" value="TacA_1-like"/>
</dbReference>
<sequence length="101" mass="11729">MTALRRERDDDNEGSQEVKINLRARKEDSELIDRAAKMQGKTRTAFMLESARKAAVDTLLDQRQFFVVEERWKAFTAALDAPPEDNPALKRLLQKRAPWEK</sequence>
<evidence type="ECO:0000256" key="6">
    <source>
        <dbReference type="ARBA" id="ARBA00049988"/>
    </source>
</evidence>
<evidence type="ECO:0000256" key="5">
    <source>
        <dbReference type="ARBA" id="ARBA00023163"/>
    </source>
</evidence>
<dbReference type="PANTHER" id="PTHR35401:SF1">
    <property type="entry name" value="CYTOPLASMIC PROTEIN"/>
    <property type="match status" value="1"/>
</dbReference>
<keyword evidence="5" id="KW-0804">Transcription</keyword>
<dbReference type="SUPFAM" id="SSF47598">
    <property type="entry name" value="Ribbon-helix-helix"/>
    <property type="match status" value="1"/>
</dbReference>
<dbReference type="Pfam" id="PF08681">
    <property type="entry name" value="TacA1"/>
    <property type="match status" value="1"/>
</dbReference>
<dbReference type="Proteomes" id="UP000765160">
    <property type="component" value="Unassembled WGS sequence"/>
</dbReference>
<dbReference type="EMBL" id="JAAVTX010000001">
    <property type="protein sequence ID" value="NKE43366.1"/>
    <property type="molecule type" value="Genomic_DNA"/>
</dbReference>
<evidence type="ECO:0000313" key="9">
    <source>
        <dbReference type="Proteomes" id="UP000765160"/>
    </source>
</evidence>
<evidence type="ECO:0000256" key="1">
    <source>
        <dbReference type="ARBA" id="ARBA00022491"/>
    </source>
</evidence>
<organism evidence="8 9">
    <name type="scientific">Falsiroseomonas frigidaquae</name>
    <dbReference type="NCBI Taxonomy" id="487318"/>
    <lineage>
        <taxon>Bacteria</taxon>
        <taxon>Pseudomonadati</taxon>
        <taxon>Pseudomonadota</taxon>
        <taxon>Alphaproteobacteria</taxon>
        <taxon>Acetobacterales</taxon>
        <taxon>Roseomonadaceae</taxon>
        <taxon>Falsiroseomonas</taxon>
    </lineage>
</organism>
<keyword evidence="4" id="KW-0238">DNA-binding</keyword>
<keyword evidence="1" id="KW-0678">Repressor</keyword>
<dbReference type="PANTHER" id="PTHR35401">
    <property type="entry name" value="COPG FAMILY HELIX-TURN-HELIX PROTEIN-RELATED-RELATED"/>
    <property type="match status" value="1"/>
</dbReference>
<comment type="similarity">
    <text evidence="6">Belongs to the TacA antitoxin family.</text>
</comment>
<evidence type="ECO:0000256" key="3">
    <source>
        <dbReference type="ARBA" id="ARBA00023015"/>
    </source>
</evidence>
<gene>
    <name evidence="8" type="ORF">HB662_01150</name>
</gene>
<protein>
    <submittedName>
        <fullName evidence="8">DUF1778 domain-containing protein</fullName>
    </submittedName>
</protein>
<evidence type="ECO:0000313" key="8">
    <source>
        <dbReference type="EMBL" id="NKE43366.1"/>
    </source>
</evidence>
<accession>A0ABX1ERW3</accession>
<reference evidence="8 9" key="1">
    <citation type="submission" date="2020-03" db="EMBL/GenBank/DDBJ databases">
        <title>Roseomonas selenitidurans sp. nov. isolated from soil.</title>
        <authorList>
            <person name="Liu H."/>
        </authorList>
    </citation>
    <scope>NUCLEOTIDE SEQUENCE [LARGE SCALE GENOMIC DNA]</scope>
    <source>
        <strain evidence="8 9">JCM 15073</strain>
    </source>
</reference>
<dbReference type="RefSeq" id="WP_168046302.1">
    <property type="nucleotide sequence ID" value="NZ_JAATJR010000001.1"/>
</dbReference>
<feature type="region of interest" description="Disordered" evidence="7">
    <location>
        <begin position="1"/>
        <end position="22"/>
    </location>
</feature>
<proteinExistence type="inferred from homology"/>
<keyword evidence="2" id="KW-1277">Toxin-antitoxin system</keyword>
<comment type="caution">
    <text evidence="8">The sequence shown here is derived from an EMBL/GenBank/DDBJ whole genome shotgun (WGS) entry which is preliminary data.</text>
</comment>
<dbReference type="InterPro" id="IPR010985">
    <property type="entry name" value="Ribbon_hlx_hlx"/>
</dbReference>
<evidence type="ECO:0000256" key="4">
    <source>
        <dbReference type="ARBA" id="ARBA00023125"/>
    </source>
</evidence>
<keyword evidence="9" id="KW-1185">Reference proteome</keyword>
<evidence type="ECO:0000256" key="7">
    <source>
        <dbReference type="SAM" id="MobiDB-lite"/>
    </source>
</evidence>